<evidence type="ECO:0000313" key="1">
    <source>
        <dbReference type="EMBL" id="KEQ99914.1"/>
    </source>
</evidence>
<dbReference type="GeneID" id="25362475"/>
<dbReference type="Proteomes" id="UP000030641">
    <property type="component" value="Unassembled WGS sequence"/>
</dbReference>
<organism evidence="1 2">
    <name type="scientific">Aureobasidium subglaciale (strain EXF-2481)</name>
    <name type="common">Aureobasidium pullulans var. subglaciale</name>
    <dbReference type="NCBI Taxonomy" id="1043005"/>
    <lineage>
        <taxon>Eukaryota</taxon>
        <taxon>Fungi</taxon>
        <taxon>Dikarya</taxon>
        <taxon>Ascomycota</taxon>
        <taxon>Pezizomycotina</taxon>
        <taxon>Dothideomycetes</taxon>
        <taxon>Dothideomycetidae</taxon>
        <taxon>Dothideales</taxon>
        <taxon>Saccotheciaceae</taxon>
        <taxon>Aureobasidium</taxon>
    </lineage>
</organism>
<dbReference type="AlphaFoldDB" id="A0A074YUR9"/>
<name>A0A074YUR9_AURSE</name>
<dbReference type="InterPro" id="IPR032675">
    <property type="entry name" value="LRR_dom_sf"/>
</dbReference>
<dbReference type="RefSeq" id="XP_013348492.1">
    <property type="nucleotide sequence ID" value="XM_013493038.1"/>
</dbReference>
<dbReference type="OrthoDB" id="2305901at2759"/>
<proteinExistence type="predicted"/>
<evidence type="ECO:0000313" key="2">
    <source>
        <dbReference type="Proteomes" id="UP000030641"/>
    </source>
</evidence>
<gene>
    <name evidence="1" type="ORF">AUEXF2481DRAFT_203194</name>
</gene>
<dbReference type="OMA" id="AFPELIC"/>
<protein>
    <recommendedName>
        <fullName evidence="3">F-box domain-containing protein</fullName>
    </recommendedName>
</protein>
<reference evidence="1 2" key="1">
    <citation type="journal article" date="2014" name="BMC Genomics">
        <title>Genome sequencing of four Aureobasidium pullulans varieties: biotechnological potential, stress tolerance, and description of new species.</title>
        <authorList>
            <person name="Gostin Ar C."/>
            <person name="Ohm R.A."/>
            <person name="Kogej T."/>
            <person name="Sonjak S."/>
            <person name="Turk M."/>
            <person name="Zajc J."/>
            <person name="Zalar P."/>
            <person name="Grube M."/>
            <person name="Sun H."/>
            <person name="Han J."/>
            <person name="Sharma A."/>
            <person name="Chiniquy J."/>
            <person name="Ngan C.Y."/>
            <person name="Lipzen A."/>
            <person name="Barry K."/>
            <person name="Grigoriev I.V."/>
            <person name="Gunde-Cimerman N."/>
        </authorList>
    </citation>
    <scope>NUCLEOTIDE SEQUENCE [LARGE SCALE GENOMIC DNA]</scope>
    <source>
        <strain evidence="1 2">EXF-2481</strain>
    </source>
</reference>
<sequence length="442" mass="50672">MTSNRLPQLARETQFEILEYFAEDARHEVAELIYDDAWRCYARLLLPAILVNRNWYARGTDLLWREPFTPVLARIHPQRRQLYANKIQSIGLYLYRADHTNCPASFATLSFPRLKRLEISSCPSGMKLDLEPYLSRSVTSFTMLECRHLPKSVLDLIAYSCSNLRDVHLDYLPEDQHNEHFIKFLKSCKHLRDLTLTTNAGFGLPVNVLENIASRKKLEHFDASRNLISYNSIATVLQASPRLRLFRNIRSLWLDIESRAVAYVLSATELLVELRLTVTDSLDDVFIPIGSLSCLQTVDLCFSMPKRLSMQELYSISGLTRLKDLSMYSPNSTSVNEDAISLIAEAWTEELFQSWVSSYPDLEKLHLGVRPIGSHWISETRIIAKSCPKLIELLMGGIHDIGAWGVSPEPLFPILQQLDLGQLKPWPFSMRRPRSLLHESPV</sequence>
<dbReference type="EMBL" id="KL584750">
    <property type="protein sequence ID" value="KEQ99914.1"/>
    <property type="molecule type" value="Genomic_DNA"/>
</dbReference>
<keyword evidence="2" id="KW-1185">Reference proteome</keyword>
<dbReference type="HOGENOM" id="CLU_042058_1_0_1"/>
<dbReference type="SUPFAM" id="SSF52047">
    <property type="entry name" value="RNI-like"/>
    <property type="match status" value="1"/>
</dbReference>
<evidence type="ECO:0008006" key="3">
    <source>
        <dbReference type="Google" id="ProtNLM"/>
    </source>
</evidence>
<dbReference type="InParanoid" id="A0A074YUR9"/>
<accession>A0A074YUR9</accession>
<dbReference type="Gene3D" id="3.80.10.10">
    <property type="entry name" value="Ribonuclease Inhibitor"/>
    <property type="match status" value="1"/>
</dbReference>